<dbReference type="EMBL" id="KE560966">
    <property type="protein sequence ID" value="EPZ34287.1"/>
    <property type="molecule type" value="Genomic_DNA"/>
</dbReference>
<sequence>MQPQNVLFDQQQAYSNNSAQNLNFYQSNYDAETTGMKGPRRISNAHQPIGGRLFSMSSAFGSGGFADEPPLFEELGINFSHVKSKSLQVMNPVREVDHHFIDDEDLAGPLVFILSYGAFLLFSGKAHFGYIYGLALLGCISVYVILNLMSDKGIDGSRTASVLGYCLLPLVFLALLSLVLDLKTYFGLVISLMCILWCTYSSSTIFSKVLNLKEQRILIAYPIGLLYTIFALMTIF</sequence>
<dbReference type="OMA" id="HIRAKSM"/>
<evidence type="ECO:0000256" key="2">
    <source>
        <dbReference type="ARBA" id="ARBA00010596"/>
    </source>
</evidence>
<keyword evidence="3 6" id="KW-0812">Transmembrane</keyword>
<dbReference type="GO" id="GO:0005802">
    <property type="term" value="C:trans-Golgi network"/>
    <property type="evidence" value="ECO:0007669"/>
    <property type="project" value="TreeGrafter"/>
</dbReference>
<dbReference type="Pfam" id="PF04893">
    <property type="entry name" value="Yip1"/>
    <property type="match status" value="1"/>
</dbReference>
<dbReference type="GO" id="GO:0005789">
    <property type="term" value="C:endoplasmic reticulum membrane"/>
    <property type="evidence" value="ECO:0007669"/>
    <property type="project" value="EnsemblFungi"/>
</dbReference>
<dbReference type="GO" id="GO:0048280">
    <property type="term" value="P:vesicle fusion with Golgi apparatus"/>
    <property type="evidence" value="ECO:0007669"/>
    <property type="project" value="EnsemblFungi"/>
</dbReference>
<evidence type="ECO:0000313" key="9">
    <source>
        <dbReference type="Proteomes" id="UP000030755"/>
    </source>
</evidence>
<organism evidence="8 9">
    <name type="scientific">Rozella allomycis (strain CSF55)</name>
    <dbReference type="NCBI Taxonomy" id="988480"/>
    <lineage>
        <taxon>Eukaryota</taxon>
        <taxon>Fungi</taxon>
        <taxon>Fungi incertae sedis</taxon>
        <taxon>Cryptomycota</taxon>
        <taxon>Cryptomycota incertae sedis</taxon>
        <taxon>Rozella</taxon>
    </lineage>
</organism>
<feature type="transmembrane region" description="Helical" evidence="6">
    <location>
        <begin position="186"/>
        <end position="206"/>
    </location>
</feature>
<evidence type="ECO:0000256" key="4">
    <source>
        <dbReference type="ARBA" id="ARBA00022989"/>
    </source>
</evidence>
<keyword evidence="9" id="KW-1185">Reference proteome</keyword>
<evidence type="ECO:0000256" key="1">
    <source>
        <dbReference type="ARBA" id="ARBA00004141"/>
    </source>
</evidence>
<dbReference type="STRING" id="988480.A0A075B002"/>
<dbReference type="InterPro" id="IPR045231">
    <property type="entry name" value="Yip1/4-like"/>
</dbReference>
<dbReference type="GO" id="GO:0000139">
    <property type="term" value="C:Golgi membrane"/>
    <property type="evidence" value="ECO:0007669"/>
    <property type="project" value="UniProtKB-SubCell"/>
</dbReference>
<feature type="domain" description="Yip1" evidence="7">
    <location>
        <begin position="89"/>
        <end position="232"/>
    </location>
</feature>
<dbReference type="OrthoDB" id="440385at2759"/>
<keyword evidence="5 6" id="KW-0472">Membrane</keyword>
<feature type="transmembrane region" description="Helical" evidence="6">
    <location>
        <begin position="218"/>
        <end position="235"/>
    </location>
</feature>
<dbReference type="GO" id="GO:0006888">
    <property type="term" value="P:endoplasmic reticulum to Golgi vesicle-mediated transport"/>
    <property type="evidence" value="ECO:0007669"/>
    <property type="project" value="EnsemblFungi"/>
</dbReference>
<feature type="transmembrane region" description="Helical" evidence="6">
    <location>
        <begin position="162"/>
        <end position="180"/>
    </location>
</feature>
<dbReference type="GO" id="GO:0030134">
    <property type="term" value="C:COPII-coated ER to Golgi transport vesicle"/>
    <property type="evidence" value="ECO:0007669"/>
    <property type="project" value="EnsemblFungi"/>
</dbReference>
<feature type="transmembrane region" description="Helical" evidence="6">
    <location>
        <begin position="130"/>
        <end position="150"/>
    </location>
</feature>
<evidence type="ECO:0000256" key="3">
    <source>
        <dbReference type="ARBA" id="ARBA00022692"/>
    </source>
</evidence>
<dbReference type="PANTHER" id="PTHR21236">
    <property type="entry name" value="GOLGI MEMBRANE PROTEIN YIP1"/>
    <property type="match status" value="1"/>
</dbReference>
<protein>
    <recommendedName>
        <fullName evidence="6">Protein YIP</fullName>
    </recommendedName>
</protein>
<evidence type="ECO:0000313" key="8">
    <source>
        <dbReference type="EMBL" id="EPZ34287.1"/>
    </source>
</evidence>
<dbReference type="AlphaFoldDB" id="A0A075B002"/>
<keyword evidence="4 6" id="KW-1133">Transmembrane helix</keyword>
<dbReference type="Proteomes" id="UP000030755">
    <property type="component" value="Unassembled WGS sequence"/>
</dbReference>
<dbReference type="PANTHER" id="PTHR21236:SF2">
    <property type="entry name" value="PROTEIN YIPF"/>
    <property type="match status" value="1"/>
</dbReference>
<gene>
    <name evidence="8" type="ORF">O9G_003007</name>
</gene>
<evidence type="ECO:0000259" key="7">
    <source>
        <dbReference type="Pfam" id="PF04893"/>
    </source>
</evidence>
<comment type="caution">
    <text evidence="6">Lacks conserved residue(s) required for the propagation of feature annotation.</text>
</comment>
<proteinExistence type="inferred from homology"/>
<comment type="subcellular location">
    <subcellularLocation>
        <location evidence="6">Golgi apparatus membrane</location>
        <topology evidence="6">Multi-pass membrane protein</topology>
    </subcellularLocation>
    <subcellularLocation>
        <location evidence="1">Membrane</location>
        <topology evidence="1">Multi-pass membrane protein</topology>
    </subcellularLocation>
</comment>
<comment type="similarity">
    <text evidence="2 6">Belongs to the YIP1 family.</text>
</comment>
<name>A0A075B002_ROZAC</name>
<dbReference type="InterPro" id="IPR006977">
    <property type="entry name" value="Yip1_dom"/>
</dbReference>
<dbReference type="HOGENOM" id="CLU_074741_2_0_1"/>
<accession>A0A075B002</accession>
<evidence type="ECO:0000256" key="5">
    <source>
        <dbReference type="ARBA" id="ARBA00023136"/>
    </source>
</evidence>
<evidence type="ECO:0000256" key="6">
    <source>
        <dbReference type="RuleBase" id="RU361264"/>
    </source>
</evidence>
<reference evidence="8 9" key="1">
    <citation type="journal article" date="2013" name="Curr. Biol.">
        <title>Shared signatures of parasitism and phylogenomics unite Cryptomycota and microsporidia.</title>
        <authorList>
            <person name="James T.Y."/>
            <person name="Pelin A."/>
            <person name="Bonen L."/>
            <person name="Ahrendt S."/>
            <person name="Sain D."/>
            <person name="Corradi N."/>
            <person name="Stajich J.E."/>
        </authorList>
    </citation>
    <scope>NUCLEOTIDE SEQUENCE [LARGE SCALE GENOMIC DNA]</scope>
    <source>
        <strain evidence="8 9">CSF55</strain>
    </source>
</reference>